<sequence>METVQNNIDFFQNQRMSNKESQNGMYISSSNDLAKHEDLFMLKDDEQQDNMKQELIRPQTQSQLSSAEFIEDVPVPKLMLYISQMSIDECQNQGKKPMSIEGMSPMKYSPPKRQERKVEQEAVFQIKELEIQEIQTIQQNQTRRKGNKTNYNVDDSPVEQDEMKPCHCTKTHCLQLYCSCFHNRRQCMAECGCNDCYNDGQHEEEVQKAVEQIKIKEQRASHHDLDSFDTKQVWGCKCKKTKCVKGYCECFIRGKKCTSHCQCTECENRRNPQKKQKKNQQNTQINKKIKKKSQV</sequence>
<dbReference type="Pfam" id="PF03638">
    <property type="entry name" value="TCR"/>
    <property type="match status" value="2"/>
</dbReference>
<accession>A0A8S1Y3I3</accession>
<feature type="region of interest" description="Disordered" evidence="4">
    <location>
        <begin position="273"/>
        <end position="295"/>
    </location>
</feature>
<keyword evidence="7" id="KW-1185">Reference proteome</keyword>
<feature type="domain" description="CRC" evidence="5">
    <location>
        <begin position="162"/>
        <end position="271"/>
    </location>
</feature>
<keyword evidence="3" id="KW-0539">Nucleus</keyword>
<reference evidence="6" key="1">
    <citation type="submission" date="2021-01" db="EMBL/GenBank/DDBJ databases">
        <authorList>
            <consortium name="Genoscope - CEA"/>
            <person name="William W."/>
        </authorList>
    </citation>
    <scope>NUCLEOTIDE SEQUENCE</scope>
</reference>
<dbReference type="PANTHER" id="PTHR12446">
    <property type="entry name" value="TESMIN/TSO1-RELATED"/>
    <property type="match status" value="1"/>
</dbReference>
<dbReference type="InterPro" id="IPR028307">
    <property type="entry name" value="Lin-54_fam"/>
</dbReference>
<comment type="subcellular location">
    <subcellularLocation>
        <location evidence="1">Nucleus</location>
    </subcellularLocation>
</comment>
<protein>
    <recommendedName>
        <fullName evidence="5">CRC domain-containing protein</fullName>
    </recommendedName>
</protein>
<dbReference type="GO" id="GO:0005634">
    <property type="term" value="C:nucleus"/>
    <property type="evidence" value="ECO:0007669"/>
    <property type="project" value="UniProtKB-SubCell"/>
</dbReference>
<evidence type="ECO:0000259" key="5">
    <source>
        <dbReference type="PROSITE" id="PS51634"/>
    </source>
</evidence>
<dbReference type="InterPro" id="IPR033467">
    <property type="entry name" value="Tesmin/TSO1-like_CXC"/>
</dbReference>
<proteinExistence type="inferred from homology"/>
<name>A0A8S1Y3I3_PAROT</name>
<dbReference type="OrthoDB" id="6283463at2759"/>
<dbReference type="GO" id="GO:0006355">
    <property type="term" value="P:regulation of DNA-templated transcription"/>
    <property type="evidence" value="ECO:0007669"/>
    <property type="project" value="TreeGrafter"/>
</dbReference>
<comment type="caution">
    <text evidence="6">The sequence shown here is derived from an EMBL/GenBank/DDBJ whole genome shotgun (WGS) entry which is preliminary data.</text>
</comment>
<gene>
    <name evidence="6" type="ORF">POCTA_138.1.T1400090</name>
</gene>
<evidence type="ECO:0000256" key="2">
    <source>
        <dbReference type="ARBA" id="ARBA00007267"/>
    </source>
</evidence>
<organism evidence="6 7">
    <name type="scientific">Paramecium octaurelia</name>
    <dbReference type="NCBI Taxonomy" id="43137"/>
    <lineage>
        <taxon>Eukaryota</taxon>
        <taxon>Sar</taxon>
        <taxon>Alveolata</taxon>
        <taxon>Ciliophora</taxon>
        <taxon>Intramacronucleata</taxon>
        <taxon>Oligohymenophorea</taxon>
        <taxon>Peniculida</taxon>
        <taxon>Parameciidae</taxon>
        <taxon>Paramecium</taxon>
    </lineage>
</organism>
<dbReference type="OMA" id="ESQNGMY"/>
<evidence type="ECO:0000256" key="3">
    <source>
        <dbReference type="ARBA" id="ARBA00023242"/>
    </source>
</evidence>
<dbReference type="PANTHER" id="PTHR12446:SF34">
    <property type="entry name" value="PROTEIN LIN-54 HOMOLOG"/>
    <property type="match status" value="1"/>
</dbReference>
<dbReference type="SMART" id="SM01114">
    <property type="entry name" value="CXC"/>
    <property type="match status" value="2"/>
</dbReference>
<dbReference type="PROSITE" id="PS51634">
    <property type="entry name" value="CRC"/>
    <property type="match status" value="1"/>
</dbReference>
<dbReference type="Proteomes" id="UP000683925">
    <property type="component" value="Unassembled WGS sequence"/>
</dbReference>
<evidence type="ECO:0000313" key="6">
    <source>
        <dbReference type="EMBL" id="CAD8207208.1"/>
    </source>
</evidence>
<evidence type="ECO:0000313" key="7">
    <source>
        <dbReference type="Proteomes" id="UP000683925"/>
    </source>
</evidence>
<evidence type="ECO:0000256" key="4">
    <source>
        <dbReference type="SAM" id="MobiDB-lite"/>
    </source>
</evidence>
<dbReference type="AlphaFoldDB" id="A0A8S1Y3I3"/>
<dbReference type="EMBL" id="CAJJDP010000141">
    <property type="protein sequence ID" value="CAD8207208.1"/>
    <property type="molecule type" value="Genomic_DNA"/>
</dbReference>
<evidence type="ECO:0000256" key="1">
    <source>
        <dbReference type="ARBA" id="ARBA00004123"/>
    </source>
</evidence>
<comment type="similarity">
    <text evidence="2">Belongs to the lin-54 family.</text>
</comment>
<dbReference type="InterPro" id="IPR005172">
    <property type="entry name" value="CRC"/>
</dbReference>